<evidence type="ECO:0000313" key="2">
    <source>
        <dbReference type="Proteomes" id="UP000827872"/>
    </source>
</evidence>
<accession>A0ACB8EZ84</accession>
<keyword evidence="2" id="KW-1185">Reference proteome</keyword>
<dbReference type="Proteomes" id="UP000827872">
    <property type="component" value="Linkage Group LG12"/>
</dbReference>
<reference evidence="1" key="1">
    <citation type="submission" date="2021-08" db="EMBL/GenBank/DDBJ databases">
        <title>The first chromosome-level gecko genome reveals the dynamic sex chromosomes of Neotropical dwarf geckos (Sphaerodactylidae: Sphaerodactylus).</title>
        <authorList>
            <person name="Pinto B.J."/>
            <person name="Keating S.E."/>
            <person name="Gamble T."/>
        </authorList>
    </citation>
    <scope>NUCLEOTIDE SEQUENCE</scope>
    <source>
        <strain evidence="1">TG3544</strain>
    </source>
</reference>
<organism evidence="1 2">
    <name type="scientific">Sphaerodactylus townsendi</name>
    <dbReference type="NCBI Taxonomy" id="933632"/>
    <lineage>
        <taxon>Eukaryota</taxon>
        <taxon>Metazoa</taxon>
        <taxon>Chordata</taxon>
        <taxon>Craniata</taxon>
        <taxon>Vertebrata</taxon>
        <taxon>Euteleostomi</taxon>
        <taxon>Lepidosauria</taxon>
        <taxon>Squamata</taxon>
        <taxon>Bifurcata</taxon>
        <taxon>Gekkota</taxon>
        <taxon>Sphaerodactylidae</taxon>
        <taxon>Sphaerodactylus</taxon>
    </lineage>
</organism>
<sequence length="88" mass="9300">MSTASNSNRSTPACSPILRKRSRSPTPQDLQGDAMVEKGSDHSSDKSPSTPEQGVQRSCSSQSGRSGAKNSKRLSKVSLLSVPQSILL</sequence>
<comment type="caution">
    <text evidence="1">The sequence shown here is derived from an EMBL/GenBank/DDBJ whole genome shotgun (WGS) entry which is preliminary data.</text>
</comment>
<proteinExistence type="predicted"/>
<protein>
    <submittedName>
        <fullName evidence="1">GRAM domain-containing protein 1B</fullName>
    </submittedName>
</protein>
<evidence type="ECO:0000313" key="1">
    <source>
        <dbReference type="EMBL" id="KAH7997768.1"/>
    </source>
</evidence>
<gene>
    <name evidence="1" type="primary">GRAMD1B_2</name>
    <name evidence="1" type="ORF">K3G42_007800</name>
</gene>
<name>A0ACB8EZ84_9SAUR</name>
<dbReference type="EMBL" id="CM037625">
    <property type="protein sequence ID" value="KAH7997768.1"/>
    <property type="molecule type" value="Genomic_DNA"/>
</dbReference>